<protein>
    <submittedName>
        <fullName evidence="4">GNAT family N-acetyltransferase</fullName>
    </submittedName>
</protein>
<name>A0A4Q2L161_9MICO</name>
<dbReference type="SUPFAM" id="SSF55729">
    <property type="entry name" value="Acyl-CoA N-acyltransferases (Nat)"/>
    <property type="match status" value="1"/>
</dbReference>
<dbReference type="Gene3D" id="3.40.630.30">
    <property type="match status" value="1"/>
</dbReference>
<evidence type="ECO:0000313" key="5">
    <source>
        <dbReference type="Proteomes" id="UP000293865"/>
    </source>
</evidence>
<evidence type="ECO:0000259" key="3">
    <source>
        <dbReference type="PROSITE" id="PS51186"/>
    </source>
</evidence>
<dbReference type="CDD" id="cd04301">
    <property type="entry name" value="NAT_SF"/>
    <property type="match status" value="1"/>
</dbReference>
<dbReference type="InterPro" id="IPR000182">
    <property type="entry name" value="GNAT_dom"/>
</dbReference>
<dbReference type="GO" id="GO:0016747">
    <property type="term" value="F:acyltransferase activity, transferring groups other than amino-acyl groups"/>
    <property type="evidence" value="ECO:0007669"/>
    <property type="project" value="InterPro"/>
</dbReference>
<dbReference type="InterPro" id="IPR016181">
    <property type="entry name" value="Acyl_CoA_acyltransferase"/>
</dbReference>
<dbReference type="PANTHER" id="PTHR43420:SF44">
    <property type="entry name" value="ACETYLTRANSFERASE YPEA"/>
    <property type="match status" value="1"/>
</dbReference>
<sequence length="132" mass="14626">MSAYEQARIAAGDTPEAAAIARHASEEQFFPDGTLIDGHFLFTIVADGDDAGWLWIGPSSDASSWWVWDIRVHEAFRRRGIGRAAMLLAEDVARSQGATSVRLNVFADNEGAIRLYDELGYETASMHKQKRL</sequence>
<dbReference type="PROSITE" id="PS51186">
    <property type="entry name" value="GNAT"/>
    <property type="match status" value="1"/>
</dbReference>
<gene>
    <name evidence="4" type="ORF">ESP51_07615</name>
</gene>
<comment type="caution">
    <text evidence="4">The sequence shown here is derived from an EMBL/GenBank/DDBJ whole genome shotgun (WGS) entry which is preliminary data.</text>
</comment>
<evidence type="ECO:0000313" key="4">
    <source>
        <dbReference type="EMBL" id="RXZ71774.1"/>
    </source>
</evidence>
<accession>A0A4Q2L161</accession>
<keyword evidence="2" id="KW-0012">Acyltransferase</keyword>
<dbReference type="OrthoDB" id="3381976at2"/>
<keyword evidence="5" id="KW-1185">Reference proteome</keyword>
<dbReference type="EMBL" id="SDPN01000010">
    <property type="protein sequence ID" value="RXZ71774.1"/>
    <property type="molecule type" value="Genomic_DNA"/>
</dbReference>
<evidence type="ECO:0000256" key="1">
    <source>
        <dbReference type="ARBA" id="ARBA00022679"/>
    </source>
</evidence>
<reference evidence="4 5" key="1">
    <citation type="submission" date="2019-01" db="EMBL/GenBank/DDBJ databases">
        <title>Agromyces.</title>
        <authorList>
            <person name="Li J."/>
        </authorList>
    </citation>
    <scope>NUCLEOTIDE SEQUENCE [LARGE SCALE GENOMIC DNA]</scope>
    <source>
        <strain evidence="4 5">DSM 15934</strain>
    </source>
</reference>
<dbReference type="Pfam" id="PF00583">
    <property type="entry name" value="Acetyltransf_1"/>
    <property type="match status" value="1"/>
</dbReference>
<dbReference type="InterPro" id="IPR050680">
    <property type="entry name" value="YpeA/RimI_acetyltransf"/>
</dbReference>
<keyword evidence="1 4" id="KW-0808">Transferase</keyword>
<organism evidence="4 5">
    <name type="scientific">Agromyces albus</name>
    <dbReference type="NCBI Taxonomy" id="205332"/>
    <lineage>
        <taxon>Bacteria</taxon>
        <taxon>Bacillati</taxon>
        <taxon>Actinomycetota</taxon>
        <taxon>Actinomycetes</taxon>
        <taxon>Micrococcales</taxon>
        <taxon>Microbacteriaceae</taxon>
        <taxon>Agromyces</taxon>
    </lineage>
</organism>
<dbReference type="PANTHER" id="PTHR43420">
    <property type="entry name" value="ACETYLTRANSFERASE"/>
    <property type="match status" value="1"/>
</dbReference>
<proteinExistence type="predicted"/>
<evidence type="ECO:0000256" key="2">
    <source>
        <dbReference type="ARBA" id="ARBA00023315"/>
    </source>
</evidence>
<dbReference type="AlphaFoldDB" id="A0A4Q2L161"/>
<dbReference type="Proteomes" id="UP000293865">
    <property type="component" value="Unassembled WGS sequence"/>
</dbReference>
<feature type="domain" description="N-acetyltransferase" evidence="3">
    <location>
        <begin position="4"/>
        <end position="132"/>
    </location>
</feature>